<comment type="caution">
    <text evidence="2">The sequence shown here is derived from an EMBL/GenBank/DDBJ whole genome shotgun (WGS) entry which is preliminary data.</text>
</comment>
<dbReference type="EMBL" id="JBHRSV010000012">
    <property type="protein sequence ID" value="MFC2925848.1"/>
    <property type="molecule type" value="Genomic_DNA"/>
</dbReference>
<evidence type="ECO:0000313" key="3">
    <source>
        <dbReference type="Proteomes" id="UP001595379"/>
    </source>
</evidence>
<evidence type="ECO:0000256" key="1">
    <source>
        <dbReference type="SAM" id="Phobius"/>
    </source>
</evidence>
<reference evidence="3" key="1">
    <citation type="journal article" date="2019" name="Int. J. Syst. Evol. Microbiol.">
        <title>The Global Catalogue of Microorganisms (GCM) 10K type strain sequencing project: providing services to taxonomists for standard genome sequencing and annotation.</title>
        <authorList>
            <consortium name="The Broad Institute Genomics Platform"/>
            <consortium name="The Broad Institute Genome Sequencing Center for Infectious Disease"/>
            <person name="Wu L."/>
            <person name="Ma J."/>
        </authorList>
    </citation>
    <scope>NUCLEOTIDE SEQUENCE [LARGE SCALE GENOMIC DNA]</scope>
    <source>
        <strain evidence="3">KCTC 52487</strain>
    </source>
</reference>
<gene>
    <name evidence="2" type="ORF">ACFOOR_06995</name>
</gene>
<name>A0ABV6ZWQ0_9PROT</name>
<dbReference type="RefSeq" id="WP_343164961.1">
    <property type="nucleotide sequence ID" value="NZ_JBHRSV010000012.1"/>
</dbReference>
<protein>
    <recommendedName>
        <fullName evidence="4">DUF805 domain-containing protein</fullName>
    </recommendedName>
</protein>
<sequence>MTDILSRIAAYGRMARRERRKNGLMWFGLVLTISYLAFVLPIVVPRLGELDAMSLNEIGDFLAGLFGPAAFLWLVLGFLQQASELRIQSEELRATREQGALQAEALQKSAALAQTDHVQRRFREGLENLSDALEDFVRTSIATPAGYPDAGKLRQRMAQGDAEAVFRAFADTKAAQQALIVPAADASSDVAAYLDELTELEAFLTQSGAHALLRRLHSDPIAQATGHMKALSAEFSAQS</sequence>
<evidence type="ECO:0008006" key="4">
    <source>
        <dbReference type="Google" id="ProtNLM"/>
    </source>
</evidence>
<accession>A0ABV6ZWQ0</accession>
<feature type="transmembrane region" description="Helical" evidence="1">
    <location>
        <begin position="61"/>
        <end position="79"/>
    </location>
</feature>
<keyword evidence="1" id="KW-1133">Transmembrane helix</keyword>
<proteinExistence type="predicted"/>
<organism evidence="2 3">
    <name type="scientific">Hyphobacterium vulgare</name>
    <dbReference type="NCBI Taxonomy" id="1736751"/>
    <lineage>
        <taxon>Bacteria</taxon>
        <taxon>Pseudomonadati</taxon>
        <taxon>Pseudomonadota</taxon>
        <taxon>Alphaproteobacteria</taxon>
        <taxon>Maricaulales</taxon>
        <taxon>Maricaulaceae</taxon>
        <taxon>Hyphobacterium</taxon>
    </lineage>
</organism>
<feature type="transmembrane region" description="Helical" evidence="1">
    <location>
        <begin position="23"/>
        <end position="41"/>
    </location>
</feature>
<keyword evidence="1" id="KW-0472">Membrane</keyword>
<keyword evidence="3" id="KW-1185">Reference proteome</keyword>
<dbReference type="Proteomes" id="UP001595379">
    <property type="component" value="Unassembled WGS sequence"/>
</dbReference>
<evidence type="ECO:0000313" key="2">
    <source>
        <dbReference type="EMBL" id="MFC2925848.1"/>
    </source>
</evidence>
<keyword evidence="1" id="KW-0812">Transmembrane</keyword>